<sequence>HRIQIYDTKQNLVKSFGCKGDNPGEFHYPKGIATDREENIYVADSWNHRVQKFDASGNHLFSFGSCGEGKGQLNEPYDVFIAPNADILVVERYNHRVQIFNSEGTSLGWVGGRGTVLEEELAAIYETPKSFFNAPAFEFPTTIDADSHGNYFISDSGNHRILKFDSRWNLLLAFGERGEQPGQFEYPLSVAVGPHDLLYVADLNNDRIQVFSPTGDFLYAIKEAGNTASIKAPSLSAIAPDGTLYIGLTFDPKVSIFELPQETRQDAPEPGDGENELRSLLKLSRIAAATQGAENDNLFLQGLDIFSSHLDAERQKVLSAYADWEEAALEHNQQLFAEQKQVLEQRDDPGVFNRNLFQAETQDRTRFRQLRHLFSVYRKVVEQASEYSGHILNACSTDSCLKPYMEFAENHLARVGDLMTRLLDVREQNEKIMMAAFADTENQEGKWATFLVRSNANARIMDVLRQFHFELRSLLAGIKGAALKFPSHPLTQETLKRQFIELEGSEKFFKILLGFQEEGPLHRSLDILLKDLIDFWMIGWGAHAETSPVELTLADLEPVAFDDENLTLKEMAQPLLTDGMCLRKTNSGLGSGHLHFSADQALGNEAEFLKTLWKLFENQRVYATRHLETHQQLETLSRQKQTVETQARRNNPADKQAPIALQNDLAVVNFQVSVLKRMALTMEINEASNLFRLVVGVGLFICANKNKSTAEAVRLLEALHAFQQDLQETILLDLEKRKKLSFEASRLNGILNSDAENQNIEELNQTLKVNDQVAEIRPRQEKLDAILNRNFNISNRMKKILAFEKTCALDNASGQADRPDLKGEFSFANSGPLTRDLCQPHGIATTLEGDVLITDYENHQVIRFSSQGIYKNHFGGFGNSPGFFNHPIDVKVNSQGLIYVADEKNKRVQKFRATGEFLLSFGDHESEDKRLGPVFSLSIDPLNQIWVADPTHNRIQVYSGEGDFVRSLNGEENSSQGIFEPASIHCLENGDYLIGDNSPYLLKLFDNDGKYIRGLKKEALGFGEIYYIASHPEHGFFATDYWSNRIIHLNAHLDVISVISQPGQRLGQFGKIAGLAILNRKLIVADFENFRVQVLECPALKRGS</sequence>
<dbReference type="GO" id="GO:0008270">
    <property type="term" value="F:zinc ion binding"/>
    <property type="evidence" value="ECO:0007669"/>
    <property type="project" value="UniProtKB-KW"/>
</dbReference>
<dbReference type="GO" id="GO:0000209">
    <property type="term" value="P:protein polyubiquitination"/>
    <property type="evidence" value="ECO:0007669"/>
    <property type="project" value="TreeGrafter"/>
</dbReference>
<dbReference type="InterPro" id="IPR050952">
    <property type="entry name" value="TRIM-NHL_E3_ligases"/>
</dbReference>
<dbReference type="EMBL" id="UOGG01000200">
    <property type="protein sequence ID" value="VAX32428.1"/>
    <property type="molecule type" value="Genomic_DNA"/>
</dbReference>
<protein>
    <recommendedName>
        <fullName evidence="3">NHL repeat domain protein</fullName>
    </recommendedName>
</protein>
<dbReference type="CDD" id="cd05819">
    <property type="entry name" value="NHL"/>
    <property type="match status" value="2"/>
</dbReference>
<gene>
    <name evidence="2" type="ORF">MNBD_NITROSPINAE05-97</name>
</gene>
<evidence type="ECO:0000313" key="2">
    <source>
        <dbReference type="EMBL" id="VAX32428.1"/>
    </source>
</evidence>
<organism evidence="2">
    <name type="scientific">hydrothermal vent metagenome</name>
    <dbReference type="NCBI Taxonomy" id="652676"/>
    <lineage>
        <taxon>unclassified sequences</taxon>
        <taxon>metagenomes</taxon>
        <taxon>ecological metagenomes</taxon>
    </lineage>
</organism>
<dbReference type="Pfam" id="PF01436">
    <property type="entry name" value="NHL"/>
    <property type="match status" value="4"/>
</dbReference>
<dbReference type="SUPFAM" id="SSF101898">
    <property type="entry name" value="NHL repeat"/>
    <property type="match status" value="2"/>
</dbReference>
<dbReference type="Gene3D" id="2.120.10.30">
    <property type="entry name" value="TolB, C-terminal domain"/>
    <property type="match status" value="4"/>
</dbReference>
<dbReference type="GO" id="GO:0043161">
    <property type="term" value="P:proteasome-mediated ubiquitin-dependent protein catabolic process"/>
    <property type="evidence" value="ECO:0007669"/>
    <property type="project" value="TreeGrafter"/>
</dbReference>
<proteinExistence type="predicted"/>
<keyword evidence="1" id="KW-0677">Repeat</keyword>
<dbReference type="PANTHER" id="PTHR24104">
    <property type="entry name" value="E3 UBIQUITIN-PROTEIN LIGASE NHLRC1-RELATED"/>
    <property type="match status" value="1"/>
</dbReference>
<dbReference type="InterPro" id="IPR011042">
    <property type="entry name" value="6-blade_b-propeller_TolB-like"/>
</dbReference>
<dbReference type="PANTHER" id="PTHR24104:SF25">
    <property type="entry name" value="PROTEIN LIN-41"/>
    <property type="match status" value="1"/>
</dbReference>
<name>A0A3B1D8Y0_9ZZZZ</name>
<evidence type="ECO:0000256" key="1">
    <source>
        <dbReference type="ARBA" id="ARBA00022737"/>
    </source>
</evidence>
<dbReference type="GO" id="GO:0061630">
    <property type="term" value="F:ubiquitin protein ligase activity"/>
    <property type="evidence" value="ECO:0007669"/>
    <property type="project" value="TreeGrafter"/>
</dbReference>
<dbReference type="PROSITE" id="PS51125">
    <property type="entry name" value="NHL"/>
    <property type="match status" value="6"/>
</dbReference>
<evidence type="ECO:0008006" key="3">
    <source>
        <dbReference type="Google" id="ProtNLM"/>
    </source>
</evidence>
<reference evidence="2" key="1">
    <citation type="submission" date="2018-06" db="EMBL/GenBank/DDBJ databases">
        <authorList>
            <person name="Zhirakovskaya E."/>
        </authorList>
    </citation>
    <scope>NUCLEOTIDE SEQUENCE</scope>
</reference>
<dbReference type="AlphaFoldDB" id="A0A3B1D8Y0"/>
<dbReference type="InterPro" id="IPR001258">
    <property type="entry name" value="NHL_repeat"/>
</dbReference>
<accession>A0A3B1D8Y0</accession>
<feature type="non-terminal residue" evidence="2">
    <location>
        <position position="1"/>
    </location>
</feature>